<proteinExistence type="predicted"/>
<dbReference type="Gene3D" id="1.10.30.10">
    <property type="entry name" value="High mobility group box domain"/>
    <property type="match status" value="1"/>
</dbReference>
<feature type="region of interest" description="Disordered" evidence="1">
    <location>
        <begin position="130"/>
        <end position="155"/>
    </location>
</feature>
<dbReference type="InterPro" id="IPR036910">
    <property type="entry name" value="HMG_box_dom_sf"/>
</dbReference>
<feature type="region of interest" description="Disordered" evidence="1">
    <location>
        <begin position="42"/>
        <end position="66"/>
    </location>
</feature>
<dbReference type="Proteomes" id="UP000887566">
    <property type="component" value="Unplaced"/>
</dbReference>
<dbReference type="SUPFAM" id="SSF47095">
    <property type="entry name" value="HMG-box"/>
    <property type="match status" value="1"/>
</dbReference>
<keyword evidence="2" id="KW-1185">Reference proteome</keyword>
<dbReference type="AlphaFoldDB" id="A0A914V403"/>
<organism evidence="2 3">
    <name type="scientific">Plectus sambesii</name>
    <dbReference type="NCBI Taxonomy" id="2011161"/>
    <lineage>
        <taxon>Eukaryota</taxon>
        <taxon>Metazoa</taxon>
        <taxon>Ecdysozoa</taxon>
        <taxon>Nematoda</taxon>
        <taxon>Chromadorea</taxon>
        <taxon>Plectida</taxon>
        <taxon>Plectina</taxon>
        <taxon>Plectoidea</taxon>
        <taxon>Plectidae</taxon>
        <taxon>Plectus</taxon>
    </lineage>
</organism>
<dbReference type="WBParaSite" id="PSAMB.scaffold1520size30502.g13787.t1">
    <property type="protein sequence ID" value="PSAMB.scaffold1520size30502.g13787.t1"/>
    <property type="gene ID" value="PSAMB.scaffold1520size30502.g13787"/>
</dbReference>
<name>A0A914V403_9BILA</name>
<evidence type="ECO:0000256" key="1">
    <source>
        <dbReference type="SAM" id="MobiDB-lite"/>
    </source>
</evidence>
<feature type="compositionally biased region" description="Basic and acidic residues" evidence="1">
    <location>
        <begin position="47"/>
        <end position="66"/>
    </location>
</feature>
<evidence type="ECO:0000313" key="3">
    <source>
        <dbReference type="WBParaSite" id="PSAMB.scaffold1520size30502.g13787.t1"/>
    </source>
</evidence>
<sequence>MLSSLLRRTGLTTTLVRPQLLLTAQSISGFFVWRFASHKSKAPTGQESRKAEAISEHDKNRSIDTEKPKRPLNAYMLFFAEFLAHNAQFNRRSAMRPSAVAWKTLNVEKMRLWKEKMIADGRESILSVRKRKKPNEAKKGKVSKAIIADDDEGFE</sequence>
<protein>
    <submittedName>
        <fullName evidence="3">HMG box domain-containing protein</fullName>
    </submittedName>
</protein>
<evidence type="ECO:0000313" key="2">
    <source>
        <dbReference type="Proteomes" id="UP000887566"/>
    </source>
</evidence>
<accession>A0A914V403</accession>
<reference evidence="3" key="1">
    <citation type="submission" date="2022-11" db="UniProtKB">
        <authorList>
            <consortium name="WormBaseParasite"/>
        </authorList>
    </citation>
    <scope>IDENTIFICATION</scope>
</reference>